<reference evidence="2 3" key="1">
    <citation type="submission" date="2020-08" db="EMBL/GenBank/DDBJ databases">
        <authorList>
            <person name="Xu S."/>
            <person name="Li A."/>
        </authorList>
    </citation>
    <scope>NUCLEOTIDE SEQUENCE [LARGE SCALE GENOMIC DNA]</scope>
    <source>
        <strain evidence="2 3">119BY6-57</strain>
    </source>
</reference>
<dbReference type="RefSeq" id="WP_182684933.1">
    <property type="nucleotide sequence ID" value="NZ_JACHTF010000002.1"/>
</dbReference>
<feature type="transmembrane region" description="Helical" evidence="1">
    <location>
        <begin position="154"/>
        <end position="172"/>
    </location>
</feature>
<accession>A0A7W3TJX9</accession>
<evidence type="ECO:0000313" key="3">
    <source>
        <dbReference type="Proteomes" id="UP000523196"/>
    </source>
</evidence>
<keyword evidence="3" id="KW-1185">Reference proteome</keyword>
<name>A0A7W3TJX9_9GAMM</name>
<dbReference type="EMBL" id="JACHTF010000002">
    <property type="protein sequence ID" value="MBB1059269.1"/>
    <property type="molecule type" value="Genomic_DNA"/>
</dbReference>
<protein>
    <submittedName>
        <fullName evidence="2">Uncharacterized protein</fullName>
    </submittedName>
</protein>
<keyword evidence="1" id="KW-1133">Transmembrane helix</keyword>
<sequence>MADEDKENQCDNVVPLLRAVQMECADLPQTGKNEAVESMIELVRDAVRESEISPEGRDTAAEYDEVVFKKRFGFSVNAAQRRSIFALKREADLTDDEICLLKRSGSLRYDHNPATIDAPRSLLILGLLMMAATTVFAVSILLKTGFGELKSLALIPIPIAMVIGLVYLIVLIDKQYVRPYRIARRIKESARRSFPDWRNPPGC</sequence>
<gene>
    <name evidence="2" type="ORF">H4F98_01640</name>
</gene>
<dbReference type="AlphaFoldDB" id="A0A7W3TJX9"/>
<proteinExistence type="predicted"/>
<evidence type="ECO:0000256" key="1">
    <source>
        <dbReference type="SAM" id="Phobius"/>
    </source>
</evidence>
<keyword evidence="1" id="KW-0812">Transmembrane</keyword>
<dbReference type="Proteomes" id="UP000523196">
    <property type="component" value="Unassembled WGS sequence"/>
</dbReference>
<evidence type="ECO:0000313" key="2">
    <source>
        <dbReference type="EMBL" id="MBB1059269.1"/>
    </source>
</evidence>
<feature type="transmembrane region" description="Helical" evidence="1">
    <location>
        <begin position="122"/>
        <end position="142"/>
    </location>
</feature>
<keyword evidence="1" id="KW-0472">Membrane</keyword>
<organism evidence="2 3">
    <name type="scientific">Marilutibacter spongiae</name>
    <dbReference type="NCBI Taxonomy" id="2025720"/>
    <lineage>
        <taxon>Bacteria</taxon>
        <taxon>Pseudomonadati</taxon>
        <taxon>Pseudomonadota</taxon>
        <taxon>Gammaproteobacteria</taxon>
        <taxon>Lysobacterales</taxon>
        <taxon>Lysobacteraceae</taxon>
        <taxon>Marilutibacter</taxon>
    </lineage>
</organism>
<comment type="caution">
    <text evidence="2">The sequence shown here is derived from an EMBL/GenBank/DDBJ whole genome shotgun (WGS) entry which is preliminary data.</text>
</comment>